<dbReference type="Pfam" id="PF03987">
    <property type="entry name" value="Autophagy_act_C"/>
    <property type="match status" value="1"/>
</dbReference>
<dbReference type="PANTHER" id="PTHR12866:SF2">
    <property type="entry name" value="UBIQUITIN-LIKE-CONJUGATING ENZYME ATG3"/>
    <property type="match status" value="1"/>
</dbReference>
<dbReference type="KEGG" id="tet:TTHERM_00012980"/>
<evidence type="ECO:0000256" key="7">
    <source>
        <dbReference type="ARBA" id="ARBA00023006"/>
    </source>
</evidence>
<dbReference type="InterPro" id="IPR007135">
    <property type="entry name" value="Atg3/Atg10"/>
</dbReference>
<evidence type="ECO:0000256" key="2">
    <source>
        <dbReference type="ARBA" id="ARBA00007683"/>
    </source>
</evidence>
<comment type="similarity">
    <text evidence="2">Belongs to the ATG3 family.</text>
</comment>
<evidence type="ECO:0000313" key="8">
    <source>
        <dbReference type="EMBL" id="EAR88033.2"/>
    </source>
</evidence>
<reference evidence="9" key="1">
    <citation type="journal article" date="2006" name="PLoS Biol.">
        <title>Macronuclear genome sequence of the ciliate Tetrahymena thermophila, a model eukaryote.</title>
        <authorList>
            <person name="Eisen J.A."/>
            <person name="Coyne R.S."/>
            <person name="Wu M."/>
            <person name="Wu D."/>
            <person name="Thiagarajan M."/>
            <person name="Wortman J.R."/>
            <person name="Badger J.H."/>
            <person name="Ren Q."/>
            <person name="Amedeo P."/>
            <person name="Jones K.M."/>
            <person name="Tallon L.J."/>
            <person name="Delcher A.L."/>
            <person name="Salzberg S.L."/>
            <person name="Silva J.C."/>
            <person name="Haas B.J."/>
            <person name="Majoros W.H."/>
            <person name="Farzad M."/>
            <person name="Carlton J.M."/>
            <person name="Smith R.K. Jr."/>
            <person name="Garg J."/>
            <person name="Pearlman R.E."/>
            <person name="Karrer K.M."/>
            <person name="Sun L."/>
            <person name="Manning G."/>
            <person name="Elde N.C."/>
            <person name="Turkewitz A.P."/>
            <person name="Asai D.J."/>
            <person name="Wilkes D.E."/>
            <person name="Wang Y."/>
            <person name="Cai H."/>
            <person name="Collins K."/>
            <person name="Stewart B.A."/>
            <person name="Lee S.R."/>
            <person name="Wilamowska K."/>
            <person name="Weinberg Z."/>
            <person name="Ruzzo W.L."/>
            <person name="Wloga D."/>
            <person name="Gaertig J."/>
            <person name="Frankel J."/>
            <person name="Tsao C.-C."/>
            <person name="Gorovsky M.A."/>
            <person name="Keeling P.J."/>
            <person name="Waller R.F."/>
            <person name="Patron N.J."/>
            <person name="Cherry J.M."/>
            <person name="Stover N.A."/>
            <person name="Krieger C.J."/>
            <person name="del Toro C."/>
            <person name="Ryder H.F."/>
            <person name="Williamson S.C."/>
            <person name="Barbeau R.A."/>
            <person name="Hamilton E.P."/>
            <person name="Orias E."/>
        </authorList>
    </citation>
    <scope>NUCLEOTIDE SEQUENCE [LARGE SCALE GENOMIC DNA]</scope>
    <source>
        <strain evidence="9">SB210</strain>
    </source>
</reference>
<gene>
    <name evidence="8" type="ORF">TTHERM_00012980</name>
</gene>
<dbReference type="GeneID" id="7846081"/>
<dbReference type="EMBL" id="GG662845">
    <property type="protein sequence ID" value="EAR88033.2"/>
    <property type="molecule type" value="Genomic_DNA"/>
</dbReference>
<evidence type="ECO:0000256" key="4">
    <source>
        <dbReference type="ARBA" id="ARBA00022490"/>
    </source>
</evidence>
<evidence type="ECO:0000256" key="6">
    <source>
        <dbReference type="ARBA" id="ARBA00022927"/>
    </source>
</evidence>
<dbReference type="GO" id="GO:0015031">
    <property type="term" value="P:protein transport"/>
    <property type="evidence" value="ECO:0007669"/>
    <property type="project" value="UniProtKB-KW"/>
</dbReference>
<keyword evidence="6" id="KW-0653">Protein transport</keyword>
<dbReference type="GO" id="GO:0000045">
    <property type="term" value="P:autophagosome assembly"/>
    <property type="evidence" value="ECO:0007669"/>
    <property type="project" value="TreeGrafter"/>
</dbReference>
<evidence type="ECO:0000313" key="9">
    <source>
        <dbReference type="Proteomes" id="UP000009168"/>
    </source>
</evidence>
<dbReference type="STRING" id="312017.Q22RT9"/>
<keyword evidence="3" id="KW-0813">Transport</keyword>
<keyword evidence="4" id="KW-0963">Cytoplasm</keyword>
<keyword evidence="7" id="KW-0072">Autophagy</keyword>
<dbReference type="GO" id="GO:0000407">
    <property type="term" value="C:phagophore assembly site"/>
    <property type="evidence" value="ECO:0007669"/>
    <property type="project" value="TreeGrafter"/>
</dbReference>
<dbReference type="HOGENOM" id="CLU_027518_0_0_1"/>
<accession>Q22RT9</accession>
<comment type="subcellular location">
    <subcellularLocation>
        <location evidence="1">Cytoplasm</location>
    </subcellularLocation>
</comment>
<dbReference type="PANTHER" id="PTHR12866">
    <property type="entry name" value="UBIQUITIN-LIKE-CONJUGATING ENZYME ATG3"/>
    <property type="match status" value="1"/>
</dbReference>
<dbReference type="AlphaFoldDB" id="Q22RT9"/>
<evidence type="ECO:0000256" key="3">
    <source>
        <dbReference type="ARBA" id="ARBA00022448"/>
    </source>
</evidence>
<dbReference type="GO" id="GO:0019776">
    <property type="term" value="F:Atg8-family ligase activity"/>
    <property type="evidence" value="ECO:0007669"/>
    <property type="project" value="TreeGrafter"/>
</dbReference>
<protein>
    <submittedName>
        <fullName evidence="8">Autophagocytosis associated protein, active-site protein</fullName>
    </submittedName>
</protein>
<dbReference type="InParanoid" id="Q22RT9"/>
<dbReference type="GO" id="GO:0000422">
    <property type="term" value="P:autophagy of mitochondrion"/>
    <property type="evidence" value="ECO:0007669"/>
    <property type="project" value="TreeGrafter"/>
</dbReference>
<dbReference type="RefSeq" id="XP_001008278.2">
    <property type="nucleotide sequence ID" value="XM_001008278.2"/>
</dbReference>
<keyword evidence="9" id="KW-1185">Reference proteome</keyword>
<organism evidence="8 9">
    <name type="scientific">Tetrahymena thermophila (strain SB210)</name>
    <dbReference type="NCBI Taxonomy" id="312017"/>
    <lineage>
        <taxon>Eukaryota</taxon>
        <taxon>Sar</taxon>
        <taxon>Alveolata</taxon>
        <taxon>Ciliophora</taxon>
        <taxon>Intramacronucleata</taxon>
        <taxon>Oligohymenophorea</taxon>
        <taxon>Hymenostomatida</taxon>
        <taxon>Tetrahymenina</taxon>
        <taxon>Tetrahymenidae</taxon>
        <taxon>Tetrahymena</taxon>
    </lineage>
</organism>
<evidence type="ECO:0000256" key="1">
    <source>
        <dbReference type="ARBA" id="ARBA00004496"/>
    </source>
</evidence>
<sequence>MNAFSNFVSSFKTPSPEDFDKHGFLTPKQFLESGDQLTLMGWKWEKVDDNKKLNKSLTDPKKQFLTFQGRSLTESKRMFLMIQKRKLIVKDLLRLANKKAKKKQINRQSNAQDNQEEEEEMRIYNFSITYDTYYHVPRIWFSGVDENQKPLKKEQMFEDVMPEYRDETVTLEKHPHLGYDQMTIHPCKHSQILKSFIDQAKENGRTIKPNQALIIFLKFVGSVLPTLEIETTTDLEI</sequence>
<dbReference type="OrthoDB" id="1584384at2759"/>
<dbReference type="GO" id="GO:0044804">
    <property type="term" value="P:nucleophagy"/>
    <property type="evidence" value="ECO:0007669"/>
    <property type="project" value="TreeGrafter"/>
</dbReference>
<dbReference type="Gene3D" id="3.30.1460.50">
    <property type="match status" value="1"/>
</dbReference>
<keyword evidence="5" id="KW-0833">Ubl conjugation pathway</keyword>
<proteinExistence type="inferred from homology"/>
<name>Q22RT9_TETTS</name>
<dbReference type="Proteomes" id="UP000009168">
    <property type="component" value="Unassembled WGS sequence"/>
</dbReference>
<dbReference type="GO" id="GO:0005829">
    <property type="term" value="C:cytosol"/>
    <property type="evidence" value="ECO:0007669"/>
    <property type="project" value="TreeGrafter"/>
</dbReference>
<dbReference type="GO" id="GO:0061723">
    <property type="term" value="P:glycophagy"/>
    <property type="evidence" value="ECO:0007669"/>
    <property type="project" value="TreeGrafter"/>
</dbReference>
<evidence type="ECO:0000256" key="5">
    <source>
        <dbReference type="ARBA" id="ARBA00022786"/>
    </source>
</evidence>